<dbReference type="OrthoDB" id="3829299at2"/>
<accession>A0A516GE95</accession>
<dbReference type="Proteomes" id="UP000315395">
    <property type="component" value="Chromosome"/>
</dbReference>
<name>A0A516GE95_9MICO</name>
<feature type="compositionally biased region" description="Low complexity" evidence="1">
    <location>
        <begin position="132"/>
        <end position="146"/>
    </location>
</feature>
<proteinExistence type="predicted"/>
<dbReference type="KEGG" id="orz:FNH13_17095"/>
<dbReference type="EMBL" id="CP041616">
    <property type="protein sequence ID" value="QDO89836.1"/>
    <property type="molecule type" value="Genomic_DNA"/>
</dbReference>
<gene>
    <name evidence="2" type="ORF">FNH13_17095</name>
</gene>
<evidence type="ECO:0000256" key="1">
    <source>
        <dbReference type="SAM" id="MobiDB-lite"/>
    </source>
</evidence>
<sequence>MAGKGKAATRLIKYGPIAAAAAQRWGPVVWEQLKNQREPAEKFVQDKVAKGNQRKKAMAHAATVIDGSVLQVFHRNTAHWVVFSGDDPIAVHPPTPAPFEELLDRADLDKRVRPQDGSVTIKVPRPKKPGSKSKPPGATGTTASTTGGTGSPSRQEPAPGPHTVNSPVAPGPVAPGPVVRGEVRSSAQRPPD</sequence>
<dbReference type="AlphaFoldDB" id="A0A516GE95"/>
<reference evidence="2 3" key="1">
    <citation type="submission" date="2019-07" db="EMBL/GenBank/DDBJ databases">
        <title>complete genome sequencing of Ornithinimicrobium sp. H23M54.</title>
        <authorList>
            <person name="Bae J.-W."/>
            <person name="Lee S.-Y."/>
        </authorList>
    </citation>
    <scope>NUCLEOTIDE SEQUENCE [LARGE SCALE GENOMIC DNA]</scope>
    <source>
        <strain evidence="2 3">H23M54</strain>
    </source>
</reference>
<protein>
    <submittedName>
        <fullName evidence="2">Uncharacterized protein</fullName>
    </submittedName>
</protein>
<evidence type="ECO:0000313" key="2">
    <source>
        <dbReference type="EMBL" id="QDO89836.1"/>
    </source>
</evidence>
<dbReference type="RefSeq" id="WP_143784557.1">
    <property type="nucleotide sequence ID" value="NZ_CP041616.1"/>
</dbReference>
<feature type="region of interest" description="Disordered" evidence="1">
    <location>
        <begin position="110"/>
        <end position="192"/>
    </location>
</feature>
<keyword evidence="3" id="KW-1185">Reference proteome</keyword>
<organism evidence="2 3">
    <name type="scientific">Ornithinimicrobium ciconiae</name>
    <dbReference type="NCBI Taxonomy" id="2594265"/>
    <lineage>
        <taxon>Bacteria</taxon>
        <taxon>Bacillati</taxon>
        <taxon>Actinomycetota</taxon>
        <taxon>Actinomycetes</taxon>
        <taxon>Micrococcales</taxon>
        <taxon>Ornithinimicrobiaceae</taxon>
        <taxon>Ornithinimicrobium</taxon>
    </lineage>
</organism>
<evidence type="ECO:0000313" key="3">
    <source>
        <dbReference type="Proteomes" id="UP000315395"/>
    </source>
</evidence>